<gene>
    <name evidence="1" type="ORF">EFm5_27</name>
</gene>
<dbReference type="OrthoDB" id="35975at10239"/>
<evidence type="ECO:0000313" key="1">
    <source>
        <dbReference type="EMBL" id="ALF01996.1"/>
    </source>
</evidence>
<reference evidence="1 2" key="1">
    <citation type="submission" date="2015-08" db="EMBL/GenBank/DDBJ databases">
        <title>Complete genome sequence analysis of novel bacteriophage IME-EFm5.</title>
        <authorList>
            <person name="Gong P."/>
            <person name="Han W."/>
            <person name="Gu J."/>
        </authorList>
    </citation>
    <scope>NUCLEOTIDE SEQUENCE [LARGE SCALE GENOMIC DNA]</scope>
</reference>
<evidence type="ECO:0000313" key="2">
    <source>
        <dbReference type="Proteomes" id="UP000203130"/>
    </source>
</evidence>
<organism evidence="1 2">
    <name type="scientific">Enterococcus phage IME-EFm5</name>
    <dbReference type="NCBI Taxonomy" id="1718158"/>
    <lineage>
        <taxon>Viruses</taxon>
        <taxon>Duplodnaviria</taxon>
        <taxon>Heunggongvirae</taxon>
        <taxon>Uroviricota</taxon>
        <taxon>Caudoviricetes</taxon>
        <taxon>Efemquintavirus</taxon>
        <taxon>Efemquintavirus Efm5</taxon>
    </lineage>
</organism>
<dbReference type="RefSeq" id="YP_009200897.1">
    <property type="nucleotide sequence ID" value="NC_028826.1"/>
</dbReference>
<proteinExistence type="predicted"/>
<protein>
    <submittedName>
        <fullName evidence="1">Uncharacterized protein</fullName>
    </submittedName>
</protein>
<accession>A0A0M4R2E6</accession>
<sequence length="68" mass="8143">MMLVDKLILTVKEEDGVIINRHFNEVYIKIDPTQMMIANKKKTIAVYKLDNILYMQTQGHPRQFRMFQ</sequence>
<keyword evidence="2" id="KW-1185">Reference proteome</keyword>
<dbReference type="GeneID" id="26628066"/>
<dbReference type="EMBL" id="KT588072">
    <property type="protein sequence ID" value="ALF01996.1"/>
    <property type="molecule type" value="Genomic_DNA"/>
</dbReference>
<name>A0A0M4R2E6_9CAUD</name>
<dbReference type="Proteomes" id="UP000203130">
    <property type="component" value="Segment"/>
</dbReference>
<dbReference type="KEGG" id="vg:26628066"/>